<dbReference type="InterPro" id="IPR013785">
    <property type="entry name" value="Aldolase_TIM"/>
</dbReference>
<dbReference type="SFLD" id="SFLDG01067">
    <property type="entry name" value="SPASM/twitch_domain_containing"/>
    <property type="match status" value="1"/>
</dbReference>
<keyword evidence="4 10" id="KW-0004">4Fe-4S</keyword>
<reference evidence="12 13" key="2">
    <citation type="journal article" date="2013" name="PLoS ONE">
        <title>INDIGO - INtegrated Data Warehouse of MIcrobial GenOmes with Examples from the Red Sea Extremophiles.</title>
        <authorList>
            <person name="Alam I."/>
            <person name="Antunes A."/>
            <person name="Kamau A.A."/>
            <person name="Ba Alawi W."/>
            <person name="Kalkatawi M."/>
            <person name="Stingl U."/>
            <person name="Bajic V.B."/>
        </authorList>
    </citation>
    <scope>NUCLEOTIDE SEQUENCE [LARGE SCALE GENOMIC DNA]</scope>
    <source>
        <strain evidence="12 13">SSD-17B</strain>
    </source>
</reference>
<evidence type="ECO:0000256" key="10">
    <source>
        <dbReference type="RuleBase" id="RU362053"/>
    </source>
</evidence>
<evidence type="ECO:0000256" key="2">
    <source>
        <dbReference type="ARBA" id="ARBA00009777"/>
    </source>
</evidence>
<proteinExistence type="inferred from homology"/>
<keyword evidence="9 10" id="KW-0411">Iron-sulfur</keyword>
<name>F7PT20_9MOLU</name>
<dbReference type="SFLD" id="SFLDG01066">
    <property type="entry name" value="organic_radical-activating_enz"/>
    <property type="match status" value="1"/>
</dbReference>
<dbReference type="PROSITE" id="PS51918">
    <property type="entry name" value="RADICAL_SAM"/>
    <property type="match status" value="1"/>
</dbReference>
<comment type="function">
    <text evidence="1 10">Activation of pyruvate formate-lyase under anaerobic conditions by generation of an organic free radical, using S-adenosylmethionine and reduced flavodoxin as cosubstrates to produce 5'-deoxy-adenosine.</text>
</comment>
<dbReference type="GO" id="GO:0016787">
    <property type="term" value="F:hydrolase activity"/>
    <property type="evidence" value="ECO:0007669"/>
    <property type="project" value="UniProtKB-KW"/>
</dbReference>
<evidence type="ECO:0000256" key="3">
    <source>
        <dbReference type="ARBA" id="ARBA00021356"/>
    </source>
</evidence>
<dbReference type="GO" id="GO:0051539">
    <property type="term" value="F:4 iron, 4 sulfur cluster binding"/>
    <property type="evidence" value="ECO:0007669"/>
    <property type="project" value="UniProtKB-UniRule"/>
</dbReference>
<dbReference type="PROSITE" id="PS01087">
    <property type="entry name" value="RADICAL_ACTIVATING"/>
    <property type="match status" value="1"/>
</dbReference>
<evidence type="ECO:0000256" key="4">
    <source>
        <dbReference type="ARBA" id="ARBA00022485"/>
    </source>
</evidence>
<dbReference type="SUPFAM" id="SSF102114">
    <property type="entry name" value="Radical SAM enzymes"/>
    <property type="match status" value="1"/>
</dbReference>
<evidence type="ECO:0000256" key="1">
    <source>
        <dbReference type="ARBA" id="ARBA00003141"/>
    </source>
</evidence>
<dbReference type="GO" id="GO:0043365">
    <property type="term" value="F:[formate-C-acetyltransferase]-activating enzyme activity"/>
    <property type="evidence" value="ECO:0007669"/>
    <property type="project" value="UniProtKB-UniRule"/>
</dbReference>
<dbReference type="InterPro" id="IPR001989">
    <property type="entry name" value="Radical_activat_CS"/>
</dbReference>
<dbReference type="GO" id="GO:0005737">
    <property type="term" value="C:cytoplasm"/>
    <property type="evidence" value="ECO:0007669"/>
    <property type="project" value="UniProtKB-SubCell"/>
</dbReference>
<dbReference type="eggNOG" id="COG1180">
    <property type="taxonomic scope" value="Bacteria"/>
</dbReference>
<dbReference type="EMBL" id="AFNU02000004">
    <property type="protein sequence ID" value="ERJ12568.1"/>
    <property type="molecule type" value="Genomic_DNA"/>
</dbReference>
<dbReference type="InterPro" id="IPR058240">
    <property type="entry name" value="rSAM_sf"/>
</dbReference>
<dbReference type="InterPro" id="IPR007197">
    <property type="entry name" value="rSAM"/>
</dbReference>
<dbReference type="InterPro" id="IPR034457">
    <property type="entry name" value="Organic_radical-activating"/>
</dbReference>
<dbReference type="InParanoid" id="F7PT20"/>
<sequence length="244" mass="28044">MIKDNKCARIHSIESFGTVDGPGVRYVIFLKGCPLRCQYCHNPDTWIMTDENVKTVDELIQDIKKYSVFIKPKGGVTVSGGEPFLQIDFLIELFKELKKQDIHTAVDTSGITFKENESNEKIDELMKYTDLVLLDIKQINDLKHQTLTGHTNKNILAFARYLSNKNIPVWIRHVLVPGITTDKEDLQELRTFLDTLNNIHKIEVIPYHTLGTYKWENIGLKYPLEQTNPPSKEQLTLAKTILCE</sequence>
<evidence type="ECO:0000313" key="13">
    <source>
        <dbReference type="Proteomes" id="UP000005707"/>
    </source>
</evidence>
<dbReference type="Gene3D" id="3.20.20.70">
    <property type="entry name" value="Aldolase class I"/>
    <property type="match status" value="1"/>
</dbReference>
<evidence type="ECO:0000256" key="6">
    <source>
        <dbReference type="ARBA" id="ARBA00022723"/>
    </source>
</evidence>
<dbReference type="AlphaFoldDB" id="F7PT20"/>
<keyword evidence="12" id="KW-0547">Nucleotide-binding</keyword>
<keyword evidence="10" id="KW-0963">Cytoplasm</keyword>
<keyword evidence="12" id="KW-0067">ATP-binding</keyword>
<keyword evidence="7 10" id="KW-0560">Oxidoreductase</keyword>
<dbReference type="Proteomes" id="UP000005707">
    <property type="component" value="Unassembled WGS sequence"/>
</dbReference>
<keyword evidence="13" id="KW-1185">Reference proteome</keyword>
<comment type="cofactor">
    <cofactor evidence="10">
        <name>[4Fe-4S] cluster</name>
        <dbReference type="ChEBI" id="CHEBI:49883"/>
    </cofactor>
    <text evidence="10">Binds 1 [4Fe-4S] cluster. The cluster is coordinated with 3 cysteines and an exchangeable S-adenosyl-L-methionine.</text>
</comment>
<dbReference type="GO" id="GO:0046872">
    <property type="term" value="F:metal ion binding"/>
    <property type="evidence" value="ECO:0007669"/>
    <property type="project" value="UniProtKB-UniRule"/>
</dbReference>
<evidence type="ECO:0000313" key="12">
    <source>
        <dbReference type="EMBL" id="ERJ12568.1"/>
    </source>
</evidence>
<dbReference type="SFLD" id="SFLDS00029">
    <property type="entry name" value="Radical_SAM"/>
    <property type="match status" value="1"/>
</dbReference>
<accession>F7PT20</accession>
<dbReference type="CDD" id="cd01335">
    <property type="entry name" value="Radical_SAM"/>
    <property type="match status" value="1"/>
</dbReference>
<keyword evidence="12" id="KW-0378">Hydrolase</keyword>
<comment type="caution">
    <text evidence="12">The sequence shown here is derived from an EMBL/GenBank/DDBJ whole genome shotgun (WGS) entry which is preliminary data.</text>
</comment>
<dbReference type="Pfam" id="PF04055">
    <property type="entry name" value="Radical_SAM"/>
    <property type="match status" value="1"/>
</dbReference>
<evidence type="ECO:0000256" key="8">
    <source>
        <dbReference type="ARBA" id="ARBA00023004"/>
    </source>
</evidence>
<dbReference type="GO" id="GO:0005524">
    <property type="term" value="F:ATP binding"/>
    <property type="evidence" value="ECO:0007669"/>
    <property type="project" value="UniProtKB-KW"/>
</dbReference>
<keyword evidence="6 10" id="KW-0479">Metal-binding</keyword>
<comment type="catalytic activity">
    <reaction evidence="10">
        <text>glycyl-[formate C-acetyltransferase] + reduced [flavodoxin] + S-adenosyl-L-methionine = glycin-2-yl radical-[formate C-acetyltransferase] + semiquinone [flavodoxin] + 5'-deoxyadenosine + L-methionine + H(+)</text>
        <dbReference type="Rhea" id="RHEA:19225"/>
        <dbReference type="Rhea" id="RHEA-COMP:10622"/>
        <dbReference type="Rhea" id="RHEA-COMP:12190"/>
        <dbReference type="Rhea" id="RHEA-COMP:12191"/>
        <dbReference type="Rhea" id="RHEA-COMP:14480"/>
        <dbReference type="ChEBI" id="CHEBI:15378"/>
        <dbReference type="ChEBI" id="CHEBI:17319"/>
        <dbReference type="ChEBI" id="CHEBI:29947"/>
        <dbReference type="ChEBI" id="CHEBI:32722"/>
        <dbReference type="ChEBI" id="CHEBI:57618"/>
        <dbReference type="ChEBI" id="CHEBI:57844"/>
        <dbReference type="ChEBI" id="CHEBI:59789"/>
        <dbReference type="ChEBI" id="CHEBI:140311"/>
        <dbReference type="EC" id="1.97.1.4"/>
    </reaction>
</comment>
<reference evidence="12 13" key="1">
    <citation type="journal article" date="2011" name="J. Bacteriol.">
        <title>Genome sequence of Haloplasma contractile, an unusual contractile bacterium from a deep-sea anoxic brine lake.</title>
        <authorList>
            <person name="Antunes A."/>
            <person name="Alam I."/>
            <person name="El Dorry H."/>
            <person name="Siam R."/>
            <person name="Robertson A."/>
            <person name="Bajic V.B."/>
            <person name="Stingl U."/>
        </authorList>
    </citation>
    <scope>NUCLEOTIDE SEQUENCE [LARGE SCALE GENOMIC DNA]</scope>
    <source>
        <strain evidence="12 13">SSD-17B</strain>
    </source>
</reference>
<dbReference type="STRING" id="1033810.HLPCO_001554"/>
<dbReference type="OrthoDB" id="9782387at2"/>
<dbReference type="RefSeq" id="WP_008824850.1">
    <property type="nucleotide sequence ID" value="NZ_AFNU02000004.1"/>
</dbReference>
<gene>
    <name evidence="12" type="ORF">HLPCO_001554</name>
</gene>
<dbReference type="InterPro" id="IPR012838">
    <property type="entry name" value="PFL1_activating"/>
</dbReference>
<dbReference type="EC" id="1.97.1.4" evidence="10"/>
<evidence type="ECO:0000256" key="9">
    <source>
        <dbReference type="ARBA" id="ARBA00023014"/>
    </source>
</evidence>
<organism evidence="12 13">
    <name type="scientific">Haloplasma contractile SSD-17B</name>
    <dbReference type="NCBI Taxonomy" id="1033810"/>
    <lineage>
        <taxon>Bacteria</taxon>
        <taxon>Bacillati</taxon>
        <taxon>Mycoplasmatota</taxon>
        <taxon>Mollicutes</taxon>
        <taxon>Haloplasmatales</taxon>
        <taxon>Haloplasmataceae</taxon>
        <taxon>Haloplasma</taxon>
    </lineage>
</organism>
<evidence type="ECO:0000256" key="5">
    <source>
        <dbReference type="ARBA" id="ARBA00022691"/>
    </source>
</evidence>
<comment type="subcellular location">
    <subcellularLocation>
        <location evidence="10">Cytoplasm</location>
    </subcellularLocation>
</comment>
<feature type="domain" description="Radical SAM core" evidence="11">
    <location>
        <begin position="19"/>
        <end position="244"/>
    </location>
</feature>
<keyword evidence="8 10" id="KW-0408">Iron</keyword>
<protein>
    <recommendedName>
        <fullName evidence="3 10">Pyruvate formate-lyase-activating enzyme</fullName>
        <ecNumber evidence="10">1.97.1.4</ecNumber>
    </recommendedName>
</protein>
<dbReference type="PANTHER" id="PTHR30352">
    <property type="entry name" value="PYRUVATE FORMATE-LYASE-ACTIVATING ENZYME"/>
    <property type="match status" value="1"/>
</dbReference>
<evidence type="ECO:0000259" key="11">
    <source>
        <dbReference type="PROSITE" id="PS51918"/>
    </source>
</evidence>
<comment type="similarity">
    <text evidence="2 10">Belongs to the organic radical-activating enzymes family.</text>
</comment>
<dbReference type="PANTHER" id="PTHR30352:SF5">
    <property type="entry name" value="PYRUVATE FORMATE-LYASE 1-ACTIVATING ENZYME"/>
    <property type="match status" value="1"/>
</dbReference>
<dbReference type="NCBIfam" id="TIGR02493">
    <property type="entry name" value="PFLA"/>
    <property type="match status" value="1"/>
</dbReference>
<evidence type="ECO:0000256" key="7">
    <source>
        <dbReference type="ARBA" id="ARBA00023002"/>
    </source>
</evidence>
<keyword evidence="5 10" id="KW-0949">S-adenosyl-L-methionine</keyword>